<comment type="caution">
    <text evidence="1">The sequence shown here is derived from an EMBL/GenBank/DDBJ whole genome shotgun (WGS) entry which is preliminary data.</text>
</comment>
<protein>
    <submittedName>
        <fullName evidence="1">Uncharacterized protein</fullName>
    </submittedName>
</protein>
<gene>
    <name evidence="1" type="ORF">S01H4_03723</name>
</gene>
<reference evidence="1" key="1">
    <citation type="journal article" date="2014" name="Front. Microbiol.">
        <title>High frequency of phylogenetically diverse reductive dehalogenase-homologous genes in deep subseafloor sedimentary metagenomes.</title>
        <authorList>
            <person name="Kawai M."/>
            <person name="Futagami T."/>
            <person name="Toyoda A."/>
            <person name="Takaki Y."/>
            <person name="Nishi S."/>
            <person name="Hori S."/>
            <person name="Arai W."/>
            <person name="Tsubouchi T."/>
            <person name="Morono Y."/>
            <person name="Uchiyama I."/>
            <person name="Ito T."/>
            <person name="Fujiyama A."/>
            <person name="Inagaki F."/>
            <person name="Takami H."/>
        </authorList>
    </citation>
    <scope>NUCLEOTIDE SEQUENCE</scope>
    <source>
        <strain evidence="1">Expedition CK06-06</strain>
    </source>
</reference>
<dbReference type="AlphaFoldDB" id="X0ZM20"/>
<proteinExistence type="predicted"/>
<dbReference type="EMBL" id="BART01000938">
    <property type="protein sequence ID" value="GAG59132.1"/>
    <property type="molecule type" value="Genomic_DNA"/>
</dbReference>
<name>X0ZM20_9ZZZZ</name>
<sequence length="152" mass="15926">MGYVSKGVAGLTCLTFYSDPFGVTVPAVATTQTMPPVNIPNISSLPILAAYVGFITDSFRDTSGAENKTDGNQNIQIDNVAVGGWLNGVSVKAGTFVVGANGYVGHAIIHGQIDVKAKIAFGDTISFQWLSAKADGADLEMGHVQSFVRIFV</sequence>
<organism evidence="1">
    <name type="scientific">marine sediment metagenome</name>
    <dbReference type="NCBI Taxonomy" id="412755"/>
    <lineage>
        <taxon>unclassified sequences</taxon>
        <taxon>metagenomes</taxon>
        <taxon>ecological metagenomes</taxon>
    </lineage>
</organism>
<evidence type="ECO:0000313" key="1">
    <source>
        <dbReference type="EMBL" id="GAG59132.1"/>
    </source>
</evidence>
<accession>X0ZM20</accession>